<evidence type="ECO:0008006" key="3">
    <source>
        <dbReference type="Google" id="ProtNLM"/>
    </source>
</evidence>
<name>A0A6G0Y798_APHCR</name>
<evidence type="ECO:0000313" key="2">
    <source>
        <dbReference type="Proteomes" id="UP000478052"/>
    </source>
</evidence>
<dbReference type="EMBL" id="VUJU01005764">
    <property type="protein sequence ID" value="KAF0750321.1"/>
    <property type="molecule type" value="Genomic_DNA"/>
</dbReference>
<protein>
    <recommendedName>
        <fullName evidence="3">FLYWCH-type domain-containing protein</fullName>
    </recommendedName>
</protein>
<gene>
    <name evidence="1" type="ORF">FWK35_00034470</name>
</gene>
<organism evidence="1 2">
    <name type="scientific">Aphis craccivora</name>
    <name type="common">Cowpea aphid</name>
    <dbReference type="NCBI Taxonomy" id="307492"/>
    <lineage>
        <taxon>Eukaryota</taxon>
        <taxon>Metazoa</taxon>
        <taxon>Ecdysozoa</taxon>
        <taxon>Arthropoda</taxon>
        <taxon>Hexapoda</taxon>
        <taxon>Insecta</taxon>
        <taxon>Pterygota</taxon>
        <taxon>Neoptera</taxon>
        <taxon>Paraneoptera</taxon>
        <taxon>Hemiptera</taxon>
        <taxon>Sternorrhyncha</taxon>
        <taxon>Aphidomorpha</taxon>
        <taxon>Aphidoidea</taxon>
        <taxon>Aphididae</taxon>
        <taxon>Aphidini</taxon>
        <taxon>Aphis</taxon>
        <taxon>Aphis</taxon>
    </lineage>
</organism>
<dbReference type="Gene3D" id="2.20.25.240">
    <property type="match status" value="1"/>
</dbReference>
<evidence type="ECO:0000313" key="1">
    <source>
        <dbReference type="EMBL" id="KAF0750321.1"/>
    </source>
</evidence>
<sequence>MYITLNIHYEISLNNTLISDAKINSDGSFQNKPLHYTKQAYVYDVDYKQCGGRVHVENEVVVKSYEHNHVPDNAQVETKELIYNMKHDAQTSYVTSHGVIGNLA</sequence>
<keyword evidence="2" id="KW-1185">Reference proteome</keyword>
<accession>A0A6G0Y798</accession>
<comment type="caution">
    <text evidence="1">The sequence shown here is derived from an EMBL/GenBank/DDBJ whole genome shotgun (WGS) entry which is preliminary data.</text>
</comment>
<reference evidence="1 2" key="1">
    <citation type="submission" date="2019-08" db="EMBL/GenBank/DDBJ databases">
        <title>Whole genome of Aphis craccivora.</title>
        <authorList>
            <person name="Voronova N.V."/>
            <person name="Shulinski R.S."/>
            <person name="Bandarenka Y.V."/>
            <person name="Zhorov D.G."/>
            <person name="Warner D."/>
        </authorList>
    </citation>
    <scope>NUCLEOTIDE SEQUENCE [LARGE SCALE GENOMIC DNA]</scope>
    <source>
        <strain evidence="1">180601</strain>
        <tissue evidence="1">Whole Body</tissue>
    </source>
</reference>
<feature type="non-terminal residue" evidence="1">
    <location>
        <position position="104"/>
    </location>
</feature>
<proteinExistence type="predicted"/>
<dbReference type="Proteomes" id="UP000478052">
    <property type="component" value="Unassembled WGS sequence"/>
</dbReference>
<dbReference type="AlphaFoldDB" id="A0A6G0Y798"/>